<dbReference type="InterPro" id="IPR036419">
    <property type="entry name" value="Ribosomal_S3_C_sf"/>
</dbReference>
<sequence length="246" mass="27686">MGQKVNPNSLRFGLNKNWVSRWNAQDGKTRAKWILEDEAVRKLLKEKFRPCGVGYIEIERFANANKSTTIVIYLHVSQIGLLYSGEKEIQMVHRGLKKILGKNINIKLEPRELANPSVSAELIGQEIVDVIQNRLPHRSSVKRLMKKSMLAGAQGIKVKISGRINGVEIARSESYADGSVPLSTFRADIDYSFQTAKTSYGIIGVKVWVNRGLYFGKRFMPLPSAPSKGNWKSDKSKDNKYIAATY</sequence>
<comment type="subunit">
    <text evidence="5">Part of the 30S ribosomal subunit. Forms a tight complex with proteins S10 and S14.</text>
</comment>
<organism evidence="8 9">
    <name type="scientific">Candidatus Mycoplasma haematohominis</name>
    <dbReference type="NCBI Taxonomy" id="1494318"/>
    <lineage>
        <taxon>Bacteria</taxon>
        <taxon>Bacillati</taxon>
        <taxon>Mycoplasmatota</taxon>
        <taxon>Mollicutes</taxon>
        <taxon>Mycoplasmataceae</taxon>
        <taxon>Mycoplasma</taxon>
    </lineage>
</organism>
<comment type="similarity">
    <text evidence="1 5 6">Belongs to the universal ribosomal protein uS3 family.</text>
</comment>
<dbReference type="Gene3D" id="3.30.300.20">
    <property type="match status" value="1"/>
</dbReference>
<dbReference type="Proteomes" id="UP000324831">
    <property type="component" value="Unassembled WGS sequence"/>
</dbReference>
<dbReference type="InterPro" id="IPR057258">
    <property type="entry name" value="Ribosomal_uS3"/>
</dbReference>
<comment type="function">
    <text evidence="5">Binds the lower part of the 30S subunit head. Binds mRNA in the 70S ribosome, positioning it for translation.</text>
</comment>
<evidence type="ECO:0000256" key="5">
    <source>
        <dbReference type="HAMAP-Rule" id="MF_01309"/>
    </source>
</evidence>
<dbReference type="GO" id="GO:0003729">
    <property type="term" value="F:mRNA binding"/>
    <property type="evidence" value="ECO:0007669"/>
    <property type="project" value="UniProtKB-UniRule"/>
</dbReference>
<evidence type="ECO:0000313" key="9">
    <source>
        <dbReference type="Proteomes" id="UP000324831"/>
    </source>
</evidence>
<dbReference type="PANTHER" id="PTHR11760">
    <property type="entry name" value="30S/40S RIBOSOMAL PROTEIN S3"/>
    <property type="match status" value="1"/>
</dbReference>
<dbReference type="GO" id="GO:0003735">
    <property type="term" value="F:structural constituent of ribosome"/>
    <property type="evidence" value="ECO:0007669"/>
    <property type="project" value="InterPro"/>
</dbReference>
<gene>
    <name evidence="5 8" type="primary">rpsC</name>
    <name evidence="8" type="ORF">MHSWG343_09780</name>
</gene>
<dbReference type="HAMAP" id="MF_01309_B">
    <property type="entry name" value="Ribosomal_uS3_B"/>
    <property type="match status" value="1"/>
</dbReference>
<dbReference type="Pfam" id="PF00189">
    <property type="entry name" value="Ribosomal_S3_C"/>
    <property type="match status" value="1"/>
</dbReference>
<proteinExistence type="inferred from homology"/>
<dbReference type="InterPro" id="IPR005704">
    <property type="entry name" value="Ribosomal_uS3_bac-typ"/>
</dbReference>
<dbReference type="RefSeq" id="WP_216083131.1">
    <property type="nucleotide sequence ID" value="NZ_CACTIB010000016.1"/>
</dbReference>
<dbReference type="SUPFAM" id="SSF54814">
    <property type="entry name" value="Prokaryotic type KH domain (KH-domain type II)"/>
    <property type="match status" value="1"/>
</dbReference>
<dbReference type="InterPro" id="IPR015946">
    <property type="entry name" value="KH_dom-like_a/b"/>
</dbReference>
<keyword evidence="2" id="KW-0694">RNA-binding</keyword>
<reference evidence="8 9" key="1">
    <citation type="submission" date="2019-01" db="EMBL/GenBank/DDBJ databases">
        <title>Draft genome sequences of Candidatus Mycoplasma haemohominis SWG34-3 identified from a patient with pyrexia, anemia and liver dysfunction.</title>
        <authorList>
            <person name="Sekizuka T."/>
            <person name="Hattori N."/>
            <person name="Katano H."/>
            <person name="Takuma T."/>
            <person name="Ito T."/>
            <person name="Arai N."/>
            <person name="Yanai R."/>
            <person name="Ishii S."/>
            <person name="Miura Y."/>
            <person name="Tokunaga T."/>
            <person name="Watanabe H."/>
            <person name="Nomura N."/>
            <person name="Eguchi J."/>
            <person name="Arai T."/>
            <person name="Hasegawa H."/>
            <person name="Nakamaki T."/>
            <person name="Wakita T."/>
            <person name="Niki Y."/>
            <person name="Kuroda M."/>
        </authorList>
    </citation>
    <scope>NUCLEOTIDE SEQUENCE [LARGE SCALE GENOMIC DNA]</scope>
    <source>
        <strain evidence="8">SWG34-3</strain>
    </source>
</reference>
<dbReference type="InterPro" id="IPR001351">
    <property type="entry name" value="Ribosomal_uS3_C"/>
</dbReference>
<dbReference type="PROSITE" id="PS00548">
    <property type="entry name" value="RIBOSOMAL_S3"/>
    <property type="match status" value="1"/>
</dbReference>
<accession>A0A478FR05</accession>
<dbReference type="PANTHER" id="PTHR11760:SF19">
    <property type="entry name" value="SMALL RIBOSOMAL SUBUNIT PROTEIN US3C"/>
    <property type="match status" value="1"/>
</dbReference>
<name>A0A478FR05_9MOLU</name>
<comment type="caution">
    <text evidence="8">The sequence shown here is derived from an EMBL/GenBank/DDBJ whole genome shotgun (WGS) entry which is preliminary data.</text>
</comment>
<dbReference type="CDD" id="cd02412">
    <property type="entry name" value="KH-II_30S_S3"/>
    <property type="match status" value="1"/>
</dbReference>
<evidence type="ECO:0000256" key="1">
    <source>
        <dbReference type="ARBA" id="ARBA00010761"/>
    </source>
</evidence>
<evidence type="ECO:0000259" key="7">
    <source>
        <dbReference type="Pfam" id="PF00189"/>
    </source>
</evidence>
<dbReference type="GO" id="GO:0006412">
    <property type="term" value="P:translation"/>
    <property type="evidence" value="ECO:0007669"/>
    <property type="project" value="UniProtKB-UniRule"/>
</dbReference>
<keyword evidence="4 5" id="KW-0687">Ribonucleoprotein</keyword>
<evidence type="ECO:0000256" key="4">
    <source>
        <dbReference type="ARBA" id="ARBA00023274"/>
    </source>
</evidence>
<evidence type="ECO:0000256" key="3">
    <source>
        <dbReference type="ARBA" id="ARBA00022980"/>
    </source>
</evidence>
<evidence type="ECO:0000256" key="6">
    <source>
        <dbReference type="RuleBase" id="RU003624"/>
    </source>
</evidence>
<feature type="domain" description="Small ribosomal subunit protein uS3 C-terminal" evidence="7">
    <location>
        <begin position="129"/>
        <end position="209"/>
    </location>
</feature>
<protein>
    <recommendedName>
        <fullName evidence="5">Small ribosomal subunit protein uS3</fullName>
    </recommendedName>
</protein>
<dbReference type="SUPFAM" id="SSF54821">
    <property type="entry name" value="Ribosomal protein S3 C-terminal domain"/>
    <property type="match status" value="1"/>
</dbReference>
<keyword evidence="3 5" id="KW-0689">Ribosomal protein</keyword>
<evidence type="ECO:0000256" key="2">
    <source>
        <dbReference type="ARBA" id="ARBA00022884"/>
    </source>
</evidence>
<dbReference type="NCBIfam" id="TIGR01009">
    <property type="entry name" value="rpsC_bact"/>
    <property type="match status" value="1"/>
</dbReference>
<dbReference type="AlphaFoldDB" id="A0A478FR05"/>
<evidence type="ECO:0000313" key="8">
    <source>
        <dbReference type="EMBL" id="GCE63971.1"/>
    </source>
</evidence>
<dbReference type="Gene3D" id="3.30.1140.32">
    <property type="entry name" value="Ribosomal protein S3, C-terminal domain"/>
    <property type="match status" value="1"/>
</dbReference>
<dbReference type="InterPro" id="IPR009019">
    <property type="entry name" value="KH_sf_prok-type"/>
</dbReference>
<dbReference type="EMBL" id="BIMN01000006">
    <property type="protein sequence ID" value="GCE63971.1"/>
    <property type="molecule type" value="Genomic_DNA"/>
</dbReference>
<dbReference type="InterPro" id="IPR018280">
    <property type="entry name" value="Ribosomal_uS3_CS"/>
</dbReference>
<dbReference type="GO" id="GO:0022627">
    <property type="term" value="C:cytosolic small ribosomal subunit"/>
    <property type="evidence" value="ECO:0007669"/>
    <property type="project" value="TreeGrafter"/>
</dbReference>